<dbReference type="InterPro" id="IPR001623">
    <property type="entry name" value="DnaJ_domain"/>
</dbReference>
<reference evidence="5 7" key="1">
    <citation type="submission" date="2014-12" db="EMBL/GenBank/DDBJ databases">
        <title>Genome sequence of Morococcus cerebrosus.</title>
        <authorList>
            <person name="Shin S.-K."/>
            <person name="Yi H."/>
        </authorList>
    </citation>
    <scope>NUCLEOTIDE SEQUENCE [LARGE SCALE GENOMIC DNA]</scope>
    <source>
        <strain evidence="5 7">CIP 81.93</strain>
    </source>
</reference>
<protein>
    <submittedName>
        <fullName evidence="5">DNA-binding protein</fullName>
    </submittedName>
    <submittedName>
        <fullName evidence="6">DnaJ domain-containing protein</fullName>
    </submittedName>
</protein>
<evidence type="ECO:0000256" key="2">
    <source>
        <dbReference type="ARBA" id="ARBA00023125"/>
    </source>
</evidence>
<dbReference type="Pfam" id="PF00226">
    <property type="entry name" value="DnaJ"/>
    <property type="match status" value="1"/>
</dbReference>
<dbReference type="GO" id="GO:0051082">
    <property type="term" value="F:unfolded protein binding"/>
    <property type="evidence" value="ECO:0007669"/>
    <property type="project" value="InterPro"/>
</dbReference>
<organism evidence="5 7">
    <name type="scientific">Morococcus cerebrosus</name>
    <dbReference type="NCBI Taxonomy" id="1056807"/>
    <lineage>
        <taxon>Bacteria</taxon>
        <taxon>Pseudomonadati</taxon>
        <taxon>Pseudomonadota</taxon>
        <taxon>Betaproteobacteria</taxon>
        <taxon>Neisseriales</taxon>
        <taxon>Neisseriaceae</taxon>
        <taxon>Morococcus</taxon>
    </lineage>
</organism>
<dbReference type="GO" id="GO:0005737">
    <property type="term" value="C:cytoplasm"/>
    <property type="evidence" value="ECO:0007669"/>
    <property type="project" value="TreeGrafter"/>
</dbReference>
<dbReference type="AlphaFoldDB" id="A0A0C1EBC1"/>
<dbReference type="Gene3D" id="1.10.287.110">
    <property type="entry name" value="DnaJ domain"/>
    <property type="match status" value="1"/>
</dbReference>
<evidence type="ECO:0000313" key="5">
    <source>
        <dbReference type="EMBL" id="KIC06138.1"/>
    </source>
</evidence>
<evidence type="ECO:0000313" key="8">
    <source>
        <dbReference type="Proteomes" id="UP000829504"/>
    </source>
</evidence>
<dbReference type="InterPro" id="IPR036869">
    <property type="entry name" value="J_dom_sf"/>
</dbReference>
<dbReference type="EMBL" id="JUFZ01000116">
    <property type="protein sequence ID" value="KIC06138.1"/>
    <property type="molecule type" value="Genomic_DNA"/>
</dbReference>
<dbReference type="EMBL" id="CP094242">
    <property type="protein sequence ID" value="UNV86388.1"/>
    <property type="molecule type" value="Genomic_DNA"/>
</dbReference>
<dbReference type="FunFam" id="2.60.260.20:FF:000008">
    <property type="entry name" value="Curved DNA-binding protein"/>
    <property type="match status" value="1"/>
</dbReference>
<evidence type="ECO:0000313" key="6">
    <source>
        <dbReference type="EMBL" id="UNV86388.1"/>
    </source>
</evidence>
<sequence length="319" mass="35256">MAEKNYYEILGVAKDVDEAAIKKAYRKLVRKYHPDVSKEPDAVERTAEINRAYETLSDKEKRTEYDEMLANPYGRNAGGNPFGQGGNPFGNGFDGGGFRYEYREGEPFGAGDFNFEDLFSSFRHAGSRPEQPRGPVKGEDQHAELSIDIYAAYTGAERSLTLNVPTLDEYGRMAYQSKTLNVKIPKGIAEGQQIRLTGQGLPGSNGGANGDLYLKIKFHDRPDLYVKNRKDVYQTIDVKPWEAVLGGKIIVPTASGRLQVNLPANTQSGKTIRLKGKGIPAKEAGDLYLNIRINVPVAESEADRAAWEKLAEHFAAKHA</sequence>
<keyword evidence="3" id="KW-0143">Chaperone</keyword>
<evidence type="ECO:0000256" key="1">
    <source>
        <dbReference type="ARBA" id="ARBA00022490"/>
    </source>
</evidence>
<evidence type="ECO:0000256" key="3">
    <source>
        <dbReference type="ARBA" id="ARBA00023186"/>
    </source>
</evidence>
<dbReference type="SUPFAM" id="SSF46565">
    <property type="entry name" value="Chaperone J-domain"/>
    <property type="match status" value="1"/>
</dbReference>
<reference evidence="6 8" key="2">
    <citation type="submission" date="2022-03" db="EMBL/GenBank/DDBJ databases">
        <title>Genome sequencing of Morococcus cerebrosus.</title>
        <authorList>
            <person name="Baek M.-G."/>
            <person name="Yi H."/>
        </authorList>
    </citation>
    <scope>NUCLEOTIDE SEQUENCE [LARGE SCALE GENOMIC DNA]</scope>
    <source>
        <strain evidence="6 8">CIP 81.93</strain>
    </source>
</reference>
<dbReference type="SUPFAM" id="SSF49493">
    <property type="entry name" value="HSP40/DnaJ peptide-binding domain"/>
    <property type="match status" value="2"/>
</dbReference>
<evidence type="ECO:0000259" key="4">
    <source>
        <dbReference type="PROSITE" id="PS50076"/>
    </source>
</evidence>
<dbReference type="RefSeq" id="WP_039409986.1">
    <property type="nucleotide sequence ID" value="NZ_CP094242.1"/>
</dbReference>
<dbReference type="InterPro" id="IPR008971">
    <property type="entry name" value="HSP40/DnaJ_pept-bd"/>
</dbReference>
<dbReference type="Proteomes" id="UP000031390">
    <property type="component" value="Unassembled WGS sequence"/>
</dbReference>
<dbReference type="CDD" id="cd06257">
    <property type="entry name" value="DnaJ"/>
    <property type="match status" value="1"/>
</dbReference>
<dbReference type="PRINTS" id="PR00625">
    <property type="entry name" value="JDOMAIN"/>
</dbReference>
<keyword evidence="1" id="KW-0963">Cytoplasm</keyword>
<dbReference type="PROSITE" id="PS50076">
    <property type="entry name" value="DNAJ_2"/>
    <property type="match status" value="1"/>
</dbReference>
<gene>
    <name evidence="5" type="ORF">MCC93_24020</name>
    <name evidence="6" type="ORF">MON37_06615</name>
</gene>
<dbReference type="PATRIC" id="fig|1056807.3.peg.2305"/>
<dbReference type="Proteomes" id="UP000829504">
    <property type="component" value="Chromosome"/>
</dbReference>
<dbReference type="CDD" id="cd10747">
    <property type="entry name" value="DnaJ_C"/>
    <property type="match status" value="1"/>
</dbReference>
<dbReference type="Pfam" id="PF01556">
    <property type="entry name" value="DnaJ_C"/>
    <property type="match status" value="1"/>
</dbReference>
<accession>A0A0C1EBC1</accession>
<dbReference type="GO" id="GO:0003677">
    <property type="term" value="F:DNA binding"/>
    <property type="evidence" value="ECO:0007669"/>
    <property type="project" value="UniProtKB-KW"/>
</dbReference>
<dbReference type="PANTHER" id="PTHR43096">
    <property type="entry name" value="DNAJ HOMOLOG 1, MITOCHONDRIAL-RELATED"/>
    <property type="match status" value="1"/>
</dbReference>
<name>A0A0C1EBC1_9NEIS</name>
<evidence type="ECO:0000313" key="7">
    <source>
        <dbReference type="Proteomes" id="UP000031390"/>
    </source>
</evidence>
<dbReference type="PANTHER" id="PTHR43096:SF52">
    <property type="entry name" value="DNAJ HOMOLOG 1, MITOCHONDRIAL-RELATED"/>
    <property type="match status" value="1"/>
</dbReference>
<dbReference type="InterPro" id="IPR002939">
    <property type="entry name" value="DnaJ_C"/>
</dbReference>
<feature type="domain" description="J" evidence="4">
    <location>
        <begin position="5"/>
        <end position="69"/>
    </location>
</feature>
<dbReference type="GO" id="GO:0042026">
    <property type="term" value="P:protein refolding"/>
    <property type="evidence" value="ECO:0007669"/>
    <property type="project" value="TreeGrafter"/>
</dbReference>
<keyword evidence="2 5" id="KW-0238">DNA-binding</keyword>
<dbReference type="Gene3D" id="2.60.260.20">
    <property type="entry name" value="Urease metallochaperone UreE, N-terminal domain"/>
    <property type="match status" value="2"/>
</dbReference>
<dbReference type="SMART" id="SM00271">
    <property type="entry name" value="DnaJ"/>
    <property type="match status" value="1"/>
</dbReference>
<keyword evidence="8" id="KW-1185">Reference proteome</keyword>
<proteinExistence type="predicted"/>